<gene>
    <name evidence="7" type="ORF">ACFQGD_22670</name>
</gene>
<proteinExistence type="inferred from homology"/>
<evidence type="ECO:0000256" key="5">
    <source>
        <dbReference type="ARBA" id="ARBA00022801"/>
    </source>
</evidence>
<keyword evidence="5" id="KW-0378">Hydrolase</keyword>
<comment type="cofactor">
    <cofactor evidence="1">
        <name>Mn(2+)</name>
        <dbReference type="ChEBI" id="CHEBI:29035"/>
    </cofactor>
</comment>
<evidence type="ECO:0000256" key="3">
    <source>
        <dbReference type="ARBA" id="ARBA00011738"/>
    </source>
</evidence>
<evidence type="ECO:0000256" key="2">
    <source>
        <dbReference type="ARBA" id="ARBA00006153"/>
    </source>
</evidence>
<dbReference type="PANTHER" id="PTHR32494">
    <property type="entry name" value="ALLANTOATE DEIMINASE-RELATED"/>
    <property type="match status" value="1"/>
</dbReference>
<keyword evidence="6" id="KW-0464">Manganese</keyword>
<organism evidence="7 8">
    <name type="scientific">Haloechinothrix salitolerans</name>
    <dbReference type="NCBI Taxonomy" id="926830"/>
    <lineage>
        <taxon>Bacteria</taxon>
        <taxon>Bacillati</taxon>
        <taxon>Actinomycetota</taxon>
        <taxon>Actinomycetes</taxon>
        <taxon>Pseudonocardiales</taxon>
        <taxon>Pseudonocardiaceae</taxon>
        <taxon>Haloechinothrix</taxon>
    </lineage>
</organism>
<protein>
    <submittedName>
        <fullName evidence="7">M20/M25/M40 family metallo-hydrolase</fullName>
    </submittedName>
</protein>
<dbReference type="Pfam" id="PF01546">
    <property type="entry name" value="Peptidase_M20"/>
    <property type="match status" value="1"/>
</dbReference>
<reference evidence="8" key="1">
    <citation type="journal article" date="2019" name="Int. J. Syst. Evol. Microbiol.">
        <title>The Global Catalogue of Microorganisms (GCM) 10K type strain sequencing project: providing services to taxonomists for standard genome sequencing and annotation.</title>
        <authorList>
            <consortium name="The Broad Institute Genomics Platform"/>
            <consortium name="The Broad Institute Genome Sequencing Center for Infectious Disease"/>
            <person name="Wu L."/>
            <person name="Ma J."/>
        </authorList>
    </citation>
    <scope>NUCLEOTIDE SEQUENCE [LARGE SCALE GENOMIC DNA]</scope>
    <source>
        <strain evidence="8">KCTC 32255</strain>
    </source>
</reference>
<dbReference type="RefSeq" id="WP_345398912.1">
    <property type="nucleotide sequence ID" value="NZ_BAABLA010000068.1"/>
</dbReference>
<dbReference type="SUPFAM" id="SSF55031">
    <property type="entry name" value="Bacterial exopeptidase dimerisation domain"/>
    <property type="match status" value="1"/>
</dbReference>
<comment type="similarity">
    <text evidence="2">Belongs to the peptidase M20 family.</text>
</comment>
<dbReference type="SUPFAM" id="SSF53187">
    <property type="entry name" value="Zn-dependent exopeptidases"/>
    <property type="match status" value="1"/>
</dbReference>
<evidence type="ECO:0000313" key="7">
    <source>
        <dbReference type="EMBL" id="MFC6869951.1"/>
    </source>
</evidence>
<dbReference type="EMBL" id="JBHSXX010000001">
    <property type="protein sequence ID" value="MFC6869951.1"/>
    <property type="molecule type" value="Genomic_DNA"/>
</dbReference>
<evidence type="ECO:0000256" key="1">
    <source>
        <dbReference type="ARBA" id="ARBA00001936"/>
    </source>
</evidence>
<dbReference type="PANTHER" id="PTHR32494:SF19">
    <property type="entry name" value="ALLANTOATE DEIMINASE-RELATED"/>
    <property type="match status" value="1"/>
</dbReference>
<dbReference type="Gene3D" id="3.40.630.10">
    <property type="entry name" value="Zn peptidases"/>
    <property type="match status" value="2"/>
</dbReference>
<comment type="subunit">
    <text evidence="3">Homodimer.</text>
</comment>
<evidence type="ECO:0000313" key="8">
    <source>
        <dbReference type="Proteomes" id="UP001596337"/>
    </source>
</evidence>
<keyword evidence="8" id="KW-1185">Reference proteome</keyword>
<dbReference type="InterPro" id="IPR036264">
    <property type="entry name" value="Bact_exopeptidase_dim_dom"/>
</dbReference>
<sequence length="224" mass="23876">MEQGPVLEANDIPVGAVLGTVGMRRYRVTFTGRAAHAGTTPMNRRNDPVLAAANTAIAVRDAAIEHDGVGTVGSIVTVPGIVTAVSEQATILVDQRHLDADSLKAMHERVRSASEVAAASEDCTVSWEPLLTVEPRPFDEKLVDLVQNTCRDACGQDMSLPSGALHDATAMASRVPTAMLFVSSTDGISHNRDEGSPEEHLQIGVEVFNQIVRRTMKIVADGQL</sequence>
<dbReference type="InterPro" id="IPR010158">
    <property type="entry name" value="Amidase_Cbmase"/>
</dbReference>
<name>A0ABW2C3P9_9PSEU</name>
<dbReference type="Proteomes" id="UP001596337">
    <property type="component" value="Unassembled WGS sequence"/>
</dbReference>
<keyword evidence="4" id="KW-0479">Metal-binding</keyword>
<evidence type="ECO:0000256" key="6">
    <source>
        <dbReference type="ARBA" id="ARBA00023211"/>
    </source>
</evidence>
<accession>A0ABW2C3P9</accession>
<evidence type="ECO:0000256" key="4">
    <source>
        <dbReference type="ARBA" id="ARBA00022723"/>
    </source>
</evidence>
<dbReference type="InterPro" id="IPR002933">
    <property type="entry name" value="Peptidase_M20"/>
</dbReference>
<comment type="caution">
    <text evidence="7">The sequence shown here is derived from an EMBL/GenBank/DDBJ whole genome shotgun (WGS) entry which is preliminary data.</text>
</comment>